<dbReference type="Gene3D" id="3.40.50.150">
    <property type="entry name" value="Vaccinia Virus protein VP39"/>
    <property type="match status" value="1"/>
</dbReference>
<name>A0A9P6RE42_9FUNG</name>
<sequence length="701" mass="78294">MGNLPSSTSTEPLAQGKYRNMSTISLPPTIPRRHNIKDAERKEIFPISDEGAPPFPGRRGSIGFFRGKRARAPVALDHDQLFKNLQSLQELQDLDMAHCSSAWQAYQFLSDSYPDSNIHSLSSTPTTAATTPALTAAATPTTPVGPHYHQLQHHPHHQYHQYLHHQSQHPYQYQHNHQHQHQHYHHQQQQLVLQQQQYEHHPLAQSPHPTSPVAASIQDYHPRQEQKLATFMKRNLLPPHALLTPANLSTLSSCKSDSNANSAASSPMSDCCSNSVSPADVPEQQHNHHGHCDHRPSLLEPQSSVDSIPSTHDVPNISVVDWGNQGRWAGEQEWTDDIPEGLEHDGGPWDVMDRQVYTAAQHIHRSVFKGQNYSAPLDFSKPAEDADQPWGSRTDEGQVVGEEDTEVVMTEQEGSPASTTRSQPIPQSFRQPDHDLPMAPPASSFSSMATVSPPTSVPSKENERSLVILSVGCGNTQWATEMALAHPQSAIHAINVSQIPSLPAVPETTPSFDLDNLFFYNLDDNSLRIPFVSNSVDYIHVRRFLPNVNKTKYLAFLRELVRVLKVDGYLELVEMDMRLRDSGVDSCWPSYWTMIGFDKLGIDTSLALNLGGIMRTMPGMEVTRKTNVNIPVGIHGGRIGLASEVLVWRYALTVRPWLMRQAMLSCSEFDDLLERARQETRTLKSYQVCHVAVGRKTAPGP</sequence>
<keyword evidence="4" id="KW-1185">Reference proteome</keyword>
<dbReference type="SUPFAM" id="SSF53335">
    <property type="entry name" value="S-adenosyl-L-methionine-dependent methyltransferases"/>
    <property type="match status" value="1"/>
</dbReference>
<dbReference type="GO" id="GO:0008757">
    <property type="term" value="F:S-adenosylmethionine-dependent methyltransferase activity"/>
    <property type="evidence" value="ECO:0007669"/>
    <property type="project" value="InterPro"/>
</dbReference>
<feature type="compositionally biased region" description="Basic residues" evidence="1">
    <location>
        <begin position="176"/>
        <end position="186"/>
    </location>
</feature>
<dbReference type="InterPro" id="IPR013216">
    <property type="entry name" value="Methyltransf_11"/>
</dbReference>
<feature type="compositionally biased region" description="Low complexity" evidence="1">
    <location>
        <begin position="252"/>
        <end position="269"/>
    </location>
</feature>
<evidence type="ECO:0000313" key="4">
    <source>
        <dbReference type="Proteomes" id="UP000738325"/>
    </source>
</evidence>
<gene>
    <name evidence="3" type="ORF">BGZ99_006764</name>
</gene>
<protein>
    <recommendedName>
        <fullName evidence="2">Methyltransferase type 11 domain-containing protein</fullName>
    </recommendedName>
</protein>
<proteinExistence type="predicted"/>
<evidence type="ECO:0000259" key="2">
    <source>
        <dbReference type="Pfam" id="PF08241"/>
    </source>
</evidence>
<evidence type="ECO:0000256" key="1">
    <source>
        <dbReference type="SAM" id="MobiDB-lite"/>
    </source>
</evidence>
<feature type="compositionally biased region" description="Polar residues" evidence="1">
    <location>
        <begin position="1"/>
        <end position="12"/>
    </location>
</feature>
<dbReference type="InterPro" id="IPR029063">
    <property type="entry name" value="SAM-dependent_MTases_sf"/>
</dbReference>
<reference evidence="3" key="1">
    <citation type="journal article" date="2020" name="Fungal Divers.">
        <title>Resolving the Mortierellaceae phylogeny through synthesis of multi-gene phylogenetics and phylogenomics.</title>
        <authorList>
            <person name="Vandepol N."/>
            <person name="Liber J."/>
            <person name="Desiro A."/>
            <person name="Na H."/>
            <person name="Kennedy M."/>
            <person name="Barry K."/>
            <person name="Grigoriev I.V."/>
            <person name="Miller A.N."/>
            <person name="O'Donnell K."/>
            <person name="Stajich J.E."/>
            <person name="Bonito G."/>
        </authorList>
    </citation>
    <scope>NUCLEOTIDE SEQUENCE</scope>
    <source>
        <strain evidence="3">REB-010B</strain>
    </source>
</reference>
<feature type="compositionally biased region" description="Polar residues" evidence="1">
    <location>
        <begin position="300"/>
        <end position="310"/>
    </location>
</feature>
<feature type="region of interest" description="Disordered" evidence="1">
    <location>
        <begin position="1"/>
        <end position="28"/>
    </location>
</feature>
<feature type="region of interest" description="Disordered" evidence="1">
    <location>
        <begin position="251"/>
        <end position="312"/>
    </location>
</feature>
<dbReference type="OrthoDB" id="506498at2759"/>
<feature type="compositionally biased region" description="Polar residues" evidence="1">
    <location>
        <begin position="450"/>
        <end position="459"/>
    </location>
</feature>
<dbReference type="Proteomes" id="UP000738325">
    <property type="component" value="Unassembled WGS sequence"/>
</dbReference>
<evidence type="ECO:0000313" key="3">
    <source>
        <dbReference type="EMBL" id="KAG0316644.1"/>
    </source>
</evidence>
<feature type="region of interest" description="Disordered" evidence="1">
    <location>
        <begin position="378"/>
        <end position="459"/>
    </location>
</feature>
<dbReference type="EMBL" id="JAAAIP010000467">
    <property type="protein sequence ID" value="KAG0316644.1"/>
    <property type="molecule type" value="Genomic_DNA"/>
</dbReference>
<feature type="compositionally biased region" description="Polar residues" evidence="1">
    <location>
        <begin position="412"/>
        <end position="430"/>
    </location>
</feature>
<dbReference type="AlphaFoldDB" id="A0A9P6RE42"/>
<organism evidence="3 4">
    <name type="scientific">Dissophora globulifera</name>
    <dbReference type="NCBI Taxonomy" id="979702"/>
    <lineage>
        <taxon>Eukaryota</taxon>
        <taxon>Fungi</taxon>
        <taxon>Fungi incertae sedis</taxon>
        <taxon>Mucoromycota</taxon>
        <taxon>Mortierellomycotina</taxon>
        <taxon>Mortierellomycetes</taxon>
        <taxon>Mortierellales</taxon>
        <taxon>Mortierellaceae</taxon>
        <taxon>Dissophora</taxon>
    </lineage>
</organism>
<comment type="caution">
    <text evidence="3">The sequence shown here is derived from an EMBL/GenBank/DDBJ whole genome shotgun (WGS) entry which is preliminary data.</text>
</comment>
<feature type="region of interest" description="Disordered" evidence="1">
    <location>
        <begin position="161"/>
        <end position="191"/>
    </location>
</feature>
<accession>A0A9P6RE42</accession>
<dbReference type="Pfam" id="PF08241">
    <property type="entry name" value="Methyltransf_11"/>
    <property type="match status" value="1"/>
</dbReference>
<feature type="domain" description="Methyltransferase type 11" evidence="2">
    <location>
        <begin position="469"/>
        <end position="570"/>
    </location>
</feature>